<dbReference type="Proteomes" id="UP000799421">
    <property type="component" value="Unassembled WGS sequence"/>
</dbReference>
<sequence>MQTSTCDLRLLIAAGDDERFGLVALQPDDTLILAAPKFSAVENKELENAEFRAKLKVTDAEALHPQAYAKQSITSWTTELNRVYKSFENLELSFDNEPQTTNNTNNDNNNNNGSGEGSVISAERLMELCDQLGERFASCFLRGVRMCQDRRHCPHEGSRRIFPSNVRRTSIGCQPLDTMLKT</sequence>
<gene>
    <name evidence="2" type="ORF">K470DRAFT_257923</name>
</gene>
<dbReference type="OrthoDB" id="3751033at2759"/>
<dbReference type="AlphaFoldDB" id="A0A6A7C0L8"/>
<dbReference type="EMBL" id="MU005981">
    <property type="protein sequence ID" value="KAF2860475.1"/>
    <property type="molecule type" value="Genomic_DNA"/>
</dbReference>
<evidence type="ECO:0000313" key="2">
    <source>
        <dbReference type="EMBL" id="KAF2860475.1"/>
    </source>
</evidence>
<feature type="compositionally biased region" description="Low complexity" evidence="1">
    <location>
        <begin position="100"/>
        <end position="112"/>
    </location>
</feature>
<evidence type="ECO:0000256" key="1">
    <source>
        <dbReference type="SAM" id="MobiDB-lite"/>
    </source>
</evidence>
<evidence type="ECO:0000313" key="3">
    <source>
        <dbReference type="Proteomes" id="UP000799421"/>
    </source>
</evidence>
<keyword evidence="3" id="KW-1185">Reference proteome</keyword>
<proteinExistence type="predicted"/>
<name>A0A6A7C0L8_9PEZI</name>
<reference evidence="2" key="1">
    <citation type="journal article" date="2020" name="Stud. Mycol.">
        <title>101 Dothideomycetes genomes: a test case for predicting lifestyles and emergence of pathogens.</title>
        <authorList>
            <person name="Haridas S."/>
            <person name="Albert R."/>
            <person name="Binder M."/>
            <person name="Bloem J."/>
            <person name="Labutti K."/>
            <person name="Salamov A."/>
            <person name="Andreopoulos B."/>
            <person name="Baker S."/>
            <person name="Barry K."/>
            <person name="Bills G."/>
            <person name="Bluhm B."/>
            <person name="Cannon C."/>
            <person name="Castanera R."/>
            <person name="Culley D."/>
            <person name="Daum C."/>
            <person name="Ezra D."/>
            <person name="Gonzalez J."/>
            <person name="Henrissat B."/>
            <person name="Kuo A."/>
            <person name="Liang C."/>
            <person name="Lipzen A."/>
            <person name="Lutzoni F."/>
            <person name="Magnuson J."/>
            <person name="Mondo S."/>
            <person name="Nolan M."/>
            <person name="Ohm R."/>
            <person name="Pangilinan J."/>
            <person name="Park H.-J."/>
            <person name="Ramirez L."/>
            <person name="Alfaro M."/>
            <person name="Sun H."/>
            <person name="Tritt A."/>
            <person name="Yoshinaga Y."/>
            <person name="Zwiers L.-H."/>
            <person name="Turgeon B."/>
            <person name="Goodwin S."/>
            <person name="Spatafora J."/>
            <person name="Crous P."/>
            <person name="Grigoriev I."/>
        </authorList>
    </citation>
    <scope>NUCLEOTIDE SEQUENCE</scope>
    <source>
        <strain evidence="2">CBS 480.64</strain>
    </source>
</reference>
<protein>
    <submittedName>
        <fullName evidence="2">Uncharacterized protein</fullName>
    </submittedName>
</protein>
<accession>A0A6A7C0L8</accession>
<organism evidence="2 3">
    <name type="scientific">Piedraia hortae CBS 480.64</name>
    <dbReference type="NCBI Taxonomy" id="1314780"/>
    <lineage>
        <taxon>Eukaryota</taxon>
        <taxon>Fungi</taxon>
        <taxon>Dikarya</taxon>
        <taxon>Ascomycota</taxon>
        <taxon>Pezizomycotina</taxon>
        <taxon>Dothideomycetes</taxon>
        <taxon>Dothideomycetidae</taxon>
        <taxon>Capnodiales</taxon>
        <taxon>Piedraiaceae</taxon>
        <taxon>Piedraia</taxon>
    </lineage>
</organism>
<feature type="region of interest" description="Disordered" evidence="1">
    <location>
        <begin position="94"/>
        <end position="117"/>
    </location>
</feature>